<organism evidence="2 3">
    <name type="scientific">Dyella marensis</name>
    <dbReference type="NCBI Taxonomy" id="500610"/>
    <lineage>
        <taxon>Bacteria</taxon>
        <taxon>Pseudomonadati</taxon>
        <taxon>Pseudomonadota</taxon>
        <taxon>Gammaproteobacteria</taxon>
        <taxon>Lysobacterales</taxon>
        <taxon>Rhodanobacteraceae</taxon>
        <taxon>Dyella</taxon>
    </lineage>
</organism>
<gene>
    <name evidence="2" type="ORF">SAMN02799615_00742</name>
</gene>
<accession>A0A1I1ZN29</accession>
<evidence type="ECO:0000256" key="1">
    <source>
        <dbReference type="SAM" id="MobiDB-lite"/>
    </source>
</evidence>
<dbReference type="RefSeq" id="WP_197022893.1">
    <property type="nucleotide sequence ID" value="NZ_FONH01000002.1"/>
</dbReference>
<proteinExistence type="predicted"/>
<reference evidence="3" key="1">
    <citation type="submission" date="2016-10" db="EMBL/GenBank/DDBJ databases">
        <authorList>
            <person name="Varghese N."/>
            <person name="Submissions S."/>
        </authorList>
    </citation>
    <scope>NUCLEOTIDE SEQUENCE [LARGE SCALE GENOMIC DNA]</scope>
    <source>
        <strain evidence="3">UNC178MFTsu3.1</strain>
    </source>
</reference>
<sequence>MTQKTYSIFGAGASGLYTAWRLLTGQCKQSKFNARQLKKGDVLELYDWGKYDFTKRYPGSRAAGARVCTWHYNDDKTDSYVELGGMRYSYWNRIPSKDNPDPNNGLAPGHRVVTTVISMLGLDKYSVPFNVTNNQLFYLRSRNFYLNSISSNTPAPYNVNNFGASTTPDQGFTTVQDLATTKPWNDFTRRDWCRFYQHGRITAQLPASSVFQPGDYLKDIGYWNLLYDQLGAEGYDYAADGNGYSSNVINTHAGVSFNINNEFTPGSQYRTLSIGYSGMFNALFEEIVKQAKAKGVEFRYRPDTRLHSILSKSGKAVFTYAHRDNPNIAAGASEADAAWMAMPRAAIDLVAQATRFRAAGKGEVDVLNHEKVGLYLESTIMQPSYKIGMFFDQPWWSPDIDNPAPYPAQVVGYTITPETISTLRGQKFPAAALKAMTTLVDVPYESAADMLKAIENITDQALTISQAKQLTAASRNDTIGPSVSNSPIRMVVYFGNNATATKKKPVYGILASYDDEDNTAFWHELELGPKRQREIPSSQDTQPLDGPRPVPARMVKMLRKMLAELHFGPNSDYTAVPEPLQSAYMDWALPPFNAGYHEWAPHYDIGDVQRKIRKPSQLIQGADADIFIVGEAYSNDQAWVEGAYCTAESVLNDFFGIEPIIDNRAYPFICPEEASEGTDDELDKILRKIDPKRQSQEPEAV</sequence>
<keyword evidence="3" id="KW-1185">Reference proteome</keyword>
<dbReference type="STRING" id="500610.SAMN02799615_00742"/>
<dbReference type="Proteomes" id="UP000199477">
    <property type="component" value="Unassembled WGS sequence"/>
</dbReference>
<evidence type="ECO:0000313" key="3">
    <source>
        <dbReference type="Proteomes" id="UP000199477"/>
    </source>
</evidence>
<evidence type="ECO:0008006" key="4">
    <source>
        <dbReference type="Google" id="ProtNLM"/>
    </source>
</evidence>
<feature type="region of interest" description="Disordered" evidence="1">
    <location>
        <begin position="528"/>
        <end position="549"/>
    </location>
</feature>
<name>A0A1I1ZN29_9GAMM</name>
<dbReference type="EMBL" id="FONH01000002">
    <property type="protein sequence ID" value="SFE31983.1"/>
    <property type="molecule type" value="Genomic_DNA"/>
</dbReference>
<dbReference type="Gene3D" id="3.90.660.10">
    <property type="match status" value="1"/>
</dbReference>
<protein>
    <recommendedName>
        <fullName evidence="4">Monoamine oxidase</fullName>
    </recommendedName>
</protein>
<evidence type="ECO:0000313" key="2">
    <source>
        <dbReference type="EMBL" id="SFE31983.1"/>
    </source>
</evidence>
<dbReference type="AlphaFoldDB" id="A0A1I1ZN29"/>